<dbReference type="PANTHER" id="PTHR33538">
    <property type="entry name" value="PROTEIN GAMETE EXPRESSED 1"/>
    <property type="match status" value="1"/>
</dbReference>
<keyword evidence="1" id="KW-1133">Transmembrane helix</keyword>
<proteinExistence type="predicted"/>
<keyword evidence="1" id="KW-0472">Membrane</keyword>
<accession>A0AAV2RJ41</accession>
<evidence type="ECO:0000256" key="1">
    <source>
        <dbReference type="SAM" id="Phobius"/>
    </source>
</evidence>
<feature type="transmembrane region" description="Helical" evidence="1">
    <location>
        <begin position="248"/>
        <end position="267"/>
    </location>
</feature>
<dbReference type="InterPro" id="IPR040346">
    <property type="entry name" value="GEX1/Brambleberry"/>
</dbReference>
<reference evidence="2 3" key="1">
    <citation type="submission" date="2024-05" db="EMBL/GenBank/DDBJ databases">
        <authorList>
            <person name="Wallberg A."/>
        </authorList>
    </citation>
    <scope>NUCLEOTIDE SEQUENCE [LARGE SCALE GENOMIC DNA]</scope>
</reference>
<keyword evidence="1" id="KW-0812">Transmembrane</keyword>
<keyword evidence="3" id="KW-1185">Reference proteome</keyword>
<dbReference type="PANTHER" id="PTHR33538:SF2">
    <property type="entry name" value="PROTEIN GAMETE EXPRESSED 1"/>
    <property type="match status" value="1"/>
</dbReference>
<evidence type="ECO:0000313" key="2">
    <source>
        <dbReference type="EMBL" id="CAL4125804.1"/>
    </source>
</evidence>
<name>A0AAV2RJ41_MEGNR</name>
<dbReference type="AlphaFoldDB" id="A0AAV2RJ41"/>
<feature type="non-terminal residue" evidence="2">
    <location>
        <position position="1"/>
    </location>
</feature>
<dbReference type="EMBL" id="CAXKWB010024036">
    <property type="protein sequence ID" value="CAL4125804.1"/>
    <property type="molecule type" value="Genomic_DNA"/>
</dbReference>
<evidence type="ECO:0000313" key="3">
    <source>
        <dbReference type="Proteomes" id="UP001497623"/>
    </source>
</evidence>
<dbReference type="Proteomes" id="UP001497623">
    <property type="component" value="Unassembled WGS sequence"/>
</dbReference>
<sequence length="318" mass="35722">FDYNRLFVERFISKQVVLLSYYKNILNLKNPIFNSKIIGMMPLTWTIVTWTLLVTSVVSEEGPPLEGFQAAASEGELQYQMVAREATMPRYTAVHVSICNVQSRVALAFTNCYVARFGWDTYPCEMEQELSECMSSLDNRAASIYSSMLTNTLAMCQFLQAQAWHKSTYDAVTNLRAASDAVSSQLTEAADSATALRQQLNAQLVESRDSLKEAFGEIRDSTMEQRGLIVDVFDRLARLQALVMDEFTWFYAIVFYVSGVIVSMIATYTQRTLGARLPLLTLLGISLSVERSLAAWVLQSSDPDALQTDIHAVIWVYA</sequence>
<gene>
    <name evidence="2" type="ORF">MNOR_LOCUS25312</name>
</gene>
<comment type="caution">
    <text evidence="2">The sequence shown here is derived from an EMBL/GenBank/DDBJ whole genome shotgun (WGS) entry which is preliminary data.</text>
</comment>
<protein>
    <submittedName>
        <fullName evidence="2">Uncharacterized protein</fullName>
    </submittedName>
</protein>
<organism evidence="2 3">
    <name type="scientific">Meganyctiphanes norvegica</name>
    <name type="common">Northern krill</name>
    <name type="synonym">Thysanopoda norvegica</name>
    <dbReference type="NCBI Taxonomy" id="48144"/>
    <lineage>
        <taxon>Eukaryota</taxon>
        <taxon>Metazoa</taxon>
        <taxon>Ecdysozoa</taxon>
        <taxon>Arthropoda</taxon>
        <taxon>Crustacea</taxon>
        <taxon>Multicrustacea</taxon>
        <taxon>Malacostraca</taxon>
        <taxon>Eumalacostraca</taxon>
        <taxon>Eucarida</taxon>
        <taxon>Euphausiacea</taxon>
        <taxon>Euphausiidae</taxon>
        <taxon>Meganyctiphanes</taxon>
    </lineage>
</organism>